<reference evidence="13" key="1">
    <citation type="journal article" date="2014" name="Nat. Commun.">
        <title>The emerging biofuel crop Camelina sativa retains a highly undifferentiated hexaploid genome structure.</title>
        <authorList>
            <person name="Kagale S."/>
            <person name="Koh C."/>
            <person name="Nixon J."/>
            <person name="Bollina V."/>
            <person name="Clarke W.E."/>
            <person name="Tuteja R."/>
            <person name="Spillane C."/>
            <person name="Robinson S.J."/>
            <person name="Links M.G."/>
            <person name="Clarke C."/>
            <person name="Higgins E.E."/>
            <person name="Huebert T."/>
            <person name="Sharpe A.G."/>
            <person name="Parkin I.A."/>
        </authorList>
    </citation>
    <scope>NUCLEOTIDE SEQUENCE [LARGE SCALE GENOMIC DNA]</scope>
    <source>
        <strain evidence="13">cv. DH55</strain>
    </source>
</reference>
<dbReference type="Pfam" id="PF02183">
    <property type="entry name" value="HALZ"/>
    <property type="match status" value="1"/>
</dbReference>
<reference evidence="14" key="2">
    <citation type="submission" date="2025-08" db="UniProtKB">
        <authorList>
            <consortium name="RefSeq"/>
        </authorList>
    </citation>
    <scope>IDENTIFICATION</scope>
    <source>
        <tissue evidence="14">Leaf</tissue>
    </source>
</reference>
<dbReference type="InterPro" id="IPR017970">
    <property type="entry name" value="Homeobox_CS"/>
</dbReference>
<dbReference type="InterPro" id="IPR001356">
    <property type="entry name" value="HD"/>
</dbReference>
<feature type="domain" description="Homeobox" evidence="12">
    <location>
        <begin position="60"/>
        <end position="120"/>
    </location>
</feature>
<evidence type="ECO:0000256" key="7">
    <source>
        <dbReference type="ARBA" id="ARBA00025748"/>
    </source>
</evidence>
<dbReference type="SUPFAM" id="SSF46689">
    <property type="entry name" value="Homeodomain-like"/>
    <property type="match status" value="1"/>
</dbReference>
<keyword evidence="3 8" id="KW-0238">DNA-binding</keyword>
<evidence type="ECO:0000256" key="5">
    <source>
        <dbReference type="ARBA" id="ARBA00023163"/>
    </source>
</evidence>
<keyword evidence="4 8" id="KW-0371">Homeobox</keyword>
<dbReference type="Pfam" id="PF00046">
    <property type="entry name" value="Homeodomain"/>
    <property type="match status" value="1"/>
</dbReference>
<evidence type="ECO:0000313" key="14">
    <source>
        <dbReference type="RefSeq" id="XP_010429165.1"/>
    </source>
</evidence>
<keyword evidence="2 10" id="KW-0805">Transcription regulation</keyword>
<name>A0ABM0TP33_CAMSA</name>
<comment type="similarity">
    <text evidence="7 10">Belongs to the HD-ZIP homeobox family. Class I subfamily.</text>
</comment>
<evidence type="ECO:0000259" key="12">
    <source>
        <dbReference type="PROSITE" id="PS50071"/>
    </source>
</evidence>
<evidence type="ECO:0000256" key="4">
    <source>
        <dbReference type="ARBA" id="ARBA00023155"/>
    </source>
</evidence>
<dbReference type="CDD" id="cd00086">
    <property type="entry name" value="homeodomain"/>
    <property type="match status" value="1"/>
</dbReference>
<feature type="region of interest" description="Disordered" evidence="11">
    <location>
        <begin position="1"/>
        <end position="31"/>
    </location>
</feature>
<evidence type="ECO:0000256" key="1">
    <source>
        <dbReference type="ARBA" id="ARBA00004123"/>
    </source>
</evidence>
<feature type="region of interest" description="Disordered" evidence="11">
    <location>
        <begin position="238"/>
        <end position="263"/>
    </location>
</feature>
<dbReference type="Gene3D" id="1.10.10.60">
    <property type="entry name" value="Homeodomain-like"/>
    <property type="match status" value="1"/>
</dbReference>
<dbReference type="InterPro" id="IPR009057">
    <property type="entry name" value="Homeodomain-like_sf"/>
</dbReference>
<dbReference type="PANTHER" id="PTHR24326:SF547">
    <property type="entry name" value="HOMEOBOX-LEUCINE ZIPPER PROTEIN ATHB-6"/>
    <property type="match status" value="1"/>
</dbReference>
<evidence type="ECO:0000256" key="9">
    <source>
        <dbReference type="RuleBase" id="RU000682"/>
    </source>
</evidence>
<dbReference type="PROSITE" id="PS00027">
    <property type="entry name" value="HOMEOBOX_1"/>
    <property type="match status" value="1"/>
</dbReference>
<evidence type="ECO:0000313" key="13">
    <source>
        <dbReference type="Proteomes" id="UP000694864"/>
    </source>
</evidence>
<comment type="function">
    <text evidence="10">Transcription factor.</text>
</comment>
<keyword evidence="5 10" id="KW-0804">Transcription</keyword>
<evidence type="ECO:0000256" key="2">
    <source>
        <dbReference type="ARBA" id="ARBA00023015"/>
    </source>
</evidence>
<protein>
    <recommendedName>
        <fullName evidence="10">Homeobox-leucine zipper protein</fullName>
    </recommendedName>
    <alternativeName>
        <fullName evidence="10">HD-ZIP protein</fullName>
    </alternativeName>
    <alternativeName>
        <fullName evidence="10">Homeodomain transcription factor</fullName>
    </alternativeName>
</protein>
<dbReference type="PANTHER" id="PTHR24326">
    <property type="entry name" value="HOMEOBOX-LEUCINE ZIPPER PROTEIN"/>
    <property type="match status" value="1"/>
</dbReference>
<dbReference type="InterPro" id="IPR045224">
    <property type="entry name" value="HDZip_class_I_plant"/>
</dbReference>
<dbReference type="PROSITE" id="PS50071">
    <property type="entry name" value="HOMEOBOX_2"/>
    <property type="match status" value="1"/>
</dbReference>
<dbReference type="Proteomes" id="UP000694864">
    <property type="component" value="Chromosome 9"/>
</dbReference>
<evidence type="ECO:0000256" key="6">
    <source>
        <dbReference type="ARBA" id="ARBA00023242"/>
    </source>
</evidence>
<dbReference type="InterPro" id="IPR000047">
    <property type="entry name" value="HTH_motif"/>
</dbReference>
<keyword evidence="13" id="KW-1185">Reference proteome</keyword>
<evidence type="ECO:0000256" key="8">
    <source>
        <dbReference type="PROSITE-ProRule" id="PRU00108"/>
    </source>
</evidence>
<comment type="subcellular location">
    <subcellularLocation>
        <location evidence="1 8 9">Nucleus</location>
    </subcellularLocation>
</comment>
<dbReference type="PRINTS" id="PR00031">
    <property type="entry name" value="HTHREPRESSR"/>
</dbReference>
<feature type="compositionally biased region" description="Polar residues" evidence="11">
    <location>
        <begin position="1"/>
        <end position="10"/>
    </location>
</feature>
<feature type="compositionally biased region" description="Acidic residues" evidence="11">
    <location>
        <begin position="165"/>
        <end position="177"/>
    </location>
</feature>
<dbReference type="GeneID" id="104713686"/>
<evidence type="ECO:0000256" key="10">
    <source>
        <dbReference type="RuleBase" id="RU369038"/>
    </source>
</evidence>
<proteinExistence type="inferred from homology"/>
<organism evidence="13 14">
    <name type="scientific">Camelina sativa</name>
    <name type="common">False flax</name>
    <name type="synonym">Myagrum sativum</name>
    <dbReference type="NCBI Taxonomy" id="90675"/>
    <lineage>
        <taxon>Eukaryota</taxon>
        <taxon>Viridiplantae</taxon>
        <taxon>Streptophyta</taxon>
        <taxon>Embryophyta</taxon>
        <taxon>Tracheophyta</taxon>
        <taxon>Spermatophyta</taxon>
        <taxon>Magnoliopsida</taxon>
        <taxon>eudicotyledons</taxon>
        <taxon>Gunneridae</taxon>
        <taxon>Pentapetalae</taxon>
        <taxon>rosids</taxon>
        <taxon>malvids</taxon>
        <taxon>Brassicales</taxon>
        <taxon>Brassicaceae</taxon>
        <taxon>Camelineae</taxon>
        <taxon>Camelina</taxon>
    </lineage>
</organism>
<sequence>MMKRLSSSDSVGGLISLCPTTSQDEQSPRRYGGREFQSMLLEGYEEEEEAIVEERGGHVGGMSEKKRRLSINQVKALEKNFELENKLEPERKVKLAQELGLQPRQVAVWFQNRRARWKTKQLEKDYGLLKSQYDSLRLNFDSLRRDNESLLQEISKLKTKLNGGEGEEEEEEEEEENNAAAATTESDISVKEEEVSLPEKMTEPPPSPPQFLEHSDGLNYRSFTDLRDLLPLKGAAASSFAAAGSSDSSDSSALLNEESSSNVTVAAPVTAAPQSNFFQFVKMEQTEDHGDFLSGEEACEFFSDEQPPSLHWYSTVDHWN</sequence>
<gene>
    <name evidence="14" type="primary">LOC104713686</name>
</gene>
<dbReference type="InterPro" id="IPR003106">
    <property type="entry name" value="Leu_zip_homeo"/>
</dbReference>
<feature type="region of interest" description="Disordered" evidence="11">
    <location>
        <begin position="158"/>
        <end position="216"/>
    </location>
</feature>
<evidence type="ECO:0000256" key="11">
    <source>
        <dbReference type="SAM" id="MobiDB-lite"/>
    </source>
</evidence>
<dbReference type="RefSeq" id="XP_010429165.1">
    <property type="nucleotide sequence ID" value="XM_010430863.1"/>
</dbReference>
<dbReference type="SMART" id="SM00389">
    <property type="entry name" value="HOX"/>
    <property type="match status" value="1"/>
</dbReference>
<keyword evidence="6 8" id="KW-0539">Nucleus</keyword>
<feature type="DNA-binding region" description="Homeobox" evidence="8">
    <location>
        <begin position="62"/>
        <end position="121"/>
    </location>
</feature>
<accession>A0ABM0TP33</accession>
<evidence type="ECO:0000256" key="3">
    <source>
        <dbReference type="ARBA" id="ARBA00023125"/>
    </source>
</evidence>